<name>A0A1E4TKN7_9ASCO</name>
<evidence type="ECO:0000256" key="6">
    <source>
        <dbReference type="SAM" id="Phobius"/>
    </source>
</evidence>
<sequence>NISIPNDIFESFDINFLRDLGYDQELLRVLDFKSLLGTGVSNTSALPGILLGFTTMVTQGGHVGLTWGFGVAAFFMQLISSCVAEICSEFPAAGGIYFAAACLAPKSCNKIFAWITGWSSFFAQASFTAAANYSLVKIVFSLIKVSGVVDSTSPMYNQHTLVGSVISQAFFFALMLLCALATCISVKNTTLINNFGTVFNFLLLVILAIMVPYKASLTPNGLNFSKAVTNFDSISSWNYVVAFMISFSSAARSFTSLDAPLHMSEETVNASAHCARSVKMSTAINFLSGIIISILIAVCLPSDGSLFEKPDVEPIVAFFLKIMDFPSAVALISLACLSIFLLGLANMASSARASYAYARDGVLPKSPLWKLVSSRTFSPYGSVVLLLIFGLLFGICAEILKQLDFILMFGAIAQLIAFAVAISMRLYAGNSFNPQNSNLGKKSMYIHSLCLLFIALMIPIWCLPHNLKKPYTAFQGFNYAPVLYSILMIIILVWYAIDARKWYNSP</sequence>
<keyword evidence="8" id="KW-1185">Reference proteome</keyword>
<comment type="subcellular location">
    <subcellularLocation>
        <location evidence="1">Membrane</location>
        <topology evidence="1">Multi-pass membrane protein</topology>
    </subcellularLocation>
</comment>
<feature type="transmembrane region" description="Helical" evidence="6">
    <location>
        <begin position="161"/>
        <end position="186"/>
    </location>
</feature>
<keyword evidence="4 6" id="KW-1133">Transmembrane helix</keyword>
<dbReference type="Proteomes" id="UP000095023">
    <property type="component" value="Unassembled WGS sequence"/>
</dbReference>
<dbReference type="PANTHER" id="PTHR45649:SF29">
    <property type="entry name" value="AMINO ACID TRANSPORTER (EUROFUNG)"/>
    <property type="match status" value="1"/>
</dbReference>
<proteinExistence type="predicted"/>
<feature type="transmembrane region" description="Helical" evidence="6">
    <location>
        <begin position="406"/>
        <end position="428"/>
    </location>
</feature>
<dbReference type="InterPro" id="IPR002293">
    <property type="entry name" value="AA/rel_permease1"/>
</dbReference>
<gene>
    <name evidence="7" type="ORF">CANCADRAFT_15807</name>
</gene>
<keyword evidence="3 6" id="KW-0812">Transmembrane</keyword>
<evidence type="ECO:0000256" key="5">
    <source>
        <dbReference type="ARBA" id="ARBA00023136"/>
    </source>
</evidence>
<feature type="transmembrane region" description="Helical" evidence="6">
    <location>
        <begin position="286"/>
        <end position="307"/>
    </location>
</feature>
<evidence type="ECO:0000256" key="2">
    <source>
        <dbReference type="ARBA" id="ARBA00022448"/>
    </source>
</evidence>
<dbReference type="PIRSF" id="PIRSF006060">
    <property type="entry name" value="AA_transporter"/>
    <property type="match status" value="1"/>
</dbReference>
<dbReference type="GO" id="GO:0022857">
    <property type="term" value="F:transmembrane transporter activity"/>
    <property type="evidence" value="ECO:0007669"/>
    <property type="project" value="InterPro"/>
</dbReference>
<evidence type="ECO:0000256" key="4">
    <source>
        <dbReference type="ARBA" id="ARBA00022989"/>
    </source>
</evidence>
<dbReference type="Gene3D" id="1.20.1740.10">
    <property type="entry name" value="Amino acid/polyamine transporter I"/>
    <property type="match status" value="1"/>
</dbReference>
<keyword evidence="2" id="KW-0813">Transport</keyword>
<dbReference type="Pfam" id="PF13520">
    <property type="entry name" value="AA_permease_2"/>
    <property type="match status" value="1"/>
</dbReference>
<feature type="transmembrane region" description="Helical" evidence="6">
    <location>
        <begin position="236"/>
        <end position="254"/>
    </location>
</feature>
<feature type="transmembrane region" description="Helical" evidence="6">
    <location>
        <begin position="449"/>
        <end position="467"/>
    </location>
</feature>
<dbReference type="AlphaFoldDB" id="A0A1E4TKN7"/>
<dbReference type="GO" id="GO:0016020">
    <property type="term" value="C:membrane"/>
    <property type="evidence" value="ECO:0007669"/>
    <property type="project" value="UniProtKB-SubCell"/>
</dbReference>
<evidence type="ECO:0008006" key="9">
    <source>
        <dbReference type="Google" id="ProtNLM"/>
    </source>
</evidence>
<evidence type="ECO:0000313" key="7">
    <source>
        <dbReference type="EMBL" id="ODV92313.1"/>
    </source>
</evidence>
<evidence type="ECO:0000256" key="1">
    <source>
        <dbReference type="ARBA" id="ARBA00004141"/>
    </source>
</evidence>
<feature type="transmembrane region" description="Helical" evidence="6">
    <location>
        <begin position="198"/>
        <end position="216"/>
    </location>
</feature>
<accession>A0A1E4TKN7</accession>
<feature type="transmembrane region" description="Helical" evidence="6">
    <location>
        <begin position="479"/>
        <end position="497"/>
    </location>
</feature>
<keyword evidence="5 6" id="KW-0472">Membrane</keyword>
<organism evidence="7 8">
    <name type="scientific">Tortispora caseinolytica NRRL Y-17796</name>
    <dbReference type="NCBI Taxonomy" id="767744"/>
    <lineage>
        <taxon>Eukaryota</taxon>
        <taxon>Fungi</taxon>
        <taxon>Dikarya</taxon>
        <taxon>Ascomycota</taxon>
        <taxon>Saccharomycotina</taxon>
        <taxon>Trigonopsidomycetes</taxon>
        <taxon>Trigonopsidales</taxon>
        <taxon>Trigonopsidaceae</taxon>
        <taxon>Tortispora</taxon>
    </lineage>
</organism>
<reference evidence="8" key="1">
    <citation type="submission" date="2016-02" db="EMBL/GenBank/DDBJ databases">
        <title>Comparative genomics of biotechnologically important yeasts.</title>
        <authorList>
            <consortium name="DOE Joint Genome Institute"/>
            <person name="Riley R."/>
            <person name="Haridas S."/>
            <person name="Wolfe K.H."/>
            <person name="Lopes M.R."/>
            <person name="Hittinger C.T."/>
            <person name="Goker M."/>
            <person name="Salamov A."/>
            <person name="Wisecaver J."/>
            <person name="Long T.M."/>
            <person name="Aerts A.L."/>
            <person name="Barry K."/>
            <person name="Choi C."/>
            <person name="Clum A."/>
            <person name="Coughlan A.Y."/>
            <person name="Deshpande S."/>
            <person name="Douglass A.P."/>
            <person name="Hanson S.J."/>
            <person name="Klenk H.-P."/>
            <person name="Labutti K."/>
            <person name="Lapidus A."/>
            <person name="Lindquist E."/>
            <person name="Lipzen A."/>
            <person name="Meier-Kolthoff J.P."/>
            <person name="Ohm R.A."/>
            <person name="Otillar R.P."/>
            <person name="Pangilinan J."/>
            <person name="Peng Y."/>
            <person name="Rokas A."/>
            <person name="Rosa C.A."/>
            <person name="Scheuner C."/>
            <person name="Sibirny A.A."/>
            <person name="Slot J.C."/>
            <person name="Stielow J.B."/>
            <person name="Sun H."/>
            <person name="Kurtzman C.P."/>
            <person name="Blackwell M."/>
            <person name="Jeffries T.W."/>
            <person name="Grigoriev I.V."/>
        </authorList>
    </citation>
    <scope>NUCLEOTIDE SEQUENCE [LARGE SCALE GENOMIC DNA]</scope>
    <source>
        <strain evidence="8">NRRL Y-17796</strain>
    </source>
</reference>
<feature type="transmembrane region" description="Helical" evidence="6">
    <location>
        <begin position="380"/>
        <end position="400"/>
    </location>
</feature>
<protein>
    <recommendedName>
        <fullName evidence="9">Amino acid permease/ SLC12A domain-containing protein</fullName>
    </recommendedName>
</protein>
<evidence type="ECO:0000256" key="3">
    <source>
        <dbReference type="ARBA" id="ARBA00022692"/>
    </source>
</evidence>
<feature type="non-terminal residue" evidence="7">
    <location>
        <position position="506"/>
    </location>
</feature>
<feature type="non-terminal residue" evidence="7">
    <location>
        <position position="1"/>
    </location>
</feature>
<evidence type="ECO:0000313" key="8">
    <source>
        <dbReference type="Proteomes" id="UP000095023"/>
    </source>
</evidence>
<dbReference type="EMBL" id="KV453841">
    <property type="protein sequence ID" value="ODV92313.1"/>
    <property type="molecule type" value="Genomic_DNA"/>
</dbReference>
<feature type="transmembrane region" description="Helical" evidence="6">
    <location>
        <begin position="327"/>
        <end position="345"/>
    </location>
</feature>
<dbReference type="PANTHER" id="PTHR45649">
    <property type="entry name" value="AMINO-ACID PERMEASE BAT1"/>
    <property type="match status" value="1"/>
</dbReference>
<dbReference type="OrthoDB" id="10054429at2759"/>